<feature type="region of interest" description="Disordered" evidence="1">
    <location>
        <begin position="302"/>
        <end position="477"/>
    </location>
</feature>
<name>A0A0W0FX01_MONRR</name>
<accession>A0A0W0FX01</accession>
<feature type="region of interest" description="Disordered" evidence="1">
    <location>
        <begin position="824"/>
        <end position="919"/>
    </location>
</feature>
<dbReference type="Proteomes" id="UP000054988">
    <property type="component" value="Unassembled WGS sequence"/>
</dbReference>
<comment type="caution">
    <text evidence="2">The sequence shown here is derived from an EMBL/GenBank/DDBJ whole genome shotgun (WGS) entry which is preliminary data.</text>
</comment>
<dbReference type="PANTHER" id="PTHR28122">
    <property type="entry name" value="E3 UBIQUITIN-PROTEIN LIGASE SUBSTRATE RECEPTOR MMS22"/>
    <property type="match status" value="1"/>
</dbReference>
<evidence type="ECO:0000256" key="1">
    <source>
        <dbReference type="SAM" id="MobiDB-lite"/>
    </source>
</evidence>
<feature type="compositionally biased region" description="Acidic residues" evidence="1">
    <location>
        <begin position="575"/>
        <end position="585"/>
    </location>
</feature>
<evidence type="ECO:0000313" key="3">
    <source>
        <dbReference type="Proteomes" id="UP000054988"/>
    </source>
</evidence>
<feature type="compositionally biased region" description="Basic and acidic residues" evidence="1">
    <location>
        <begin position="642"/>
        <end position="652"/>
    </location>
</feature>
<protein>
    <recommendedName>
        <fullName evidence="4">Protein mms22</fullName>
    </recommendedName>
</protein>
<feature type="compositionally biased region" description="Acidic residues" evidence="1">
    <location>
        <begin position="318"/>
        <end position="337"/>
    </location>
</feature>
<feature type="compositionally biased region" description="Basic and acidic residues" evidence="1">
    <location>
        <begin position="984"/>
        <end position="993"/>
    </location>
</feature>
<feature type="region of interest" description="Disordered" evidence="1">
    <location>
        <begin position="495"/>
        <end position="550"/>
    </location>
</feature>
<proteinExistence type="predicted"/>
<feature type="compositionally biased region" description="Basic and acidic residues" evidence="1">
    <location>
        <begin position="367"/>
        <end position="391"/>
    </location>
</feature>
<feature type="compositionally biased region" description="Polar residues" evidence="1">
    <location>
        <begin position="222"/>
        <end position="241"/>
    </location>
</feature>
<gene>
    <name evidence="2" type="ORF">WG66_6580</name>
</gene>
<dbReference type="EMBL" id="LATX01001542">
    <property type="protein sequence ID" value="KTB40875.1"/>
    <property type="molecule type" value="Genomic_DNA"/>
</dbReference>
<dbReference type="GO" id="GO:0031297">
    <property type="term" value="P:replication fork processing"/>
    <property type="evidence" value="ECO:0007669"/>
    <property type="project" value="InterPro"/>
</dbReference>
<organism evidence="2 3">
    <name type="scientific">Moniliophthora roreri</name>
    <name type="common">Frosty pod rot fungus</name>
    <name type="synonym">Monilia roreri</name>
    <dbReference type="NCBI Taxonomy" id="221103"/>
    <lineage>
        <taxon>Eukaryota</taxon>
        <taxon>Fungi</taxon>
        <taxon>Dikarya</taxon>
        <taxon>Basidiomycota</taxon>
        <taxon>Agaricomycotina</taxon>
        <taxon>Agaricomycetes</taxon>
        <taxon>Agaricomycetidae</taxon>
        <taxon>Agaricales</taxon>
        <taxon>Marasmiineae</taxon>
        <taxon>Marasmiaceae</taxon>
        <taxon>Moniliophthora</taxon>
    </lineage>
</organism>
<feature type="compositionally biased region" description="Basic and acidic residues" evidence="1">
    <location>
        <begin position="495"/>
        <end position="508"/>
    </location>
</feature>
<feature type="compositionally biased region" description="Basic residues" evidence="1">
    <location>
        <begin position="900"/>
        <end position="916"/>
    </location>
</feature>
<feature type="compositionally biased region" description="Low complexity" evidence="1">
    <location>
        <begin position="428"/>
        <end position="437"/>
    </location>
</feature>
<dbReference type="GO" id="GO:0035361">
    <property type="term" value="C:Cul8-RING ubiquitin ligase complex"/>
    <property type="evidence" value="ECO:0007669"/>
    <property type="project" value="TreeGrafter"/>
</dbReference>
<dbReference type="InterPro" id="IPR019021">
    <property type="entry name" value="Mms22"/>
</dbReference>
<feature type="region of interest" description="Disordered" evidence="1">
    <location>
        <begin position="951"/>
        <end position="997"/>
    </location>
</feature>
<feature type="compositionally biased region" description="Polar residues" evidence="1">
    <location>
        <begin position="122"/>
        <end position="148"/>
    </location>
</feature>
<feature type="compositionally biased region" description="Basic and acidic residues" evidence="1">
    <location>
        <begin position="742"/>
        <end position="757"/>
    </location>
</feature>
<dbReference type="GO" id="GO:0005634">
    <property type="term" value="C:nucleus"/>
    <property type="evidence" value="ECO:0007669"/>
    <property type="project" value="InterPro"/>
</dbReference>
<dbReference type="PANTHER" id="PTHR28122:SF1">
    <property type="entry name" value="E3 UBIQUITIN-PROTEIN LIGASE SUBSTRATE RECEPTOR MMS22"/>
    <property type="match status" value="1"/>
</dbReference>
<feature type="compositionally biased region" description="Basic residues" evidence="1">
    <location>
        <begin position="438"/>
        <end position="449"/>
    </location>
</feature>
<feature type="compositionally biased region" description="Polar residues" evidence="1">
    <location>
        <begin position="832"/>
        <end position="850"/>
    </location>
</feature>
<sequence>MSDDYVETSDQEEEEIRWKLRRVSEEKVEVEAYPFRWGVQQSAELDSGANGGAFSDILSPVASPGLALTGSLDDEEDAVMHEGQGESPSDDFMDVSQDPLLIQATTPPPDTDYTDPNTPTTSIFSYQPPRSSHSPENSQDPLNLSCGENESDIELRRINRETPASPSRSADNDIHLHSSGPSPLRRVRDEIEEFPSTLLRAAPQQEDDDLMQFSPVQRPLTLASSPLSEPRTSLPKDSSLSPPRRRASTTSDGQLILHEQSVPIAAEGRYPLRKRNRRQENPYLADLQEYHYLLRHNPDAIVKLPRGGHSHRRGSIDACEESQEQEYQPDDNLDDNEHDMPMQQAPIPPRTRSEGFSEISDTDDEEKELRKEWFQLKRKNKEKEKEKEGQRRPNKKSRPHAFPIPRPEFEEGSSRHPTNSRGRERSFSSKSPSTTSSRNRRHLLSRSRSRQVVPDSDGEDRASHSTRVGSRFFTPQMDNHTFPFLKSILGDSYEDEARAGPSRERVDTRFSSPAQLEDYRGPSPSPFSIPDGVRELPGPSGVFHAQVNDPPVHDVDVEMLSDNELLQNAYGVSIEIDDDEEEEEDSGRAQNREDDGEEDQPSSHGSPDDSDIAELLQPQTRKDRKRQKILQSMYPAFVVESMMKEAELERKRREQRKRTASPPPSAENVPVRPGQARKKKAAVPRSNNEIRGDSESSDDEASHPGPASRSSPPPYVFPPTRTALPSLFNSPSPLPRPQNAPTRKDKGKGKETYRPDPEVIEISESDEADEEDDESSSAEEIDEEDIERALNNKPMINNARAQELAIGNGIDYMLTCATRLVGSRAKRKHTSSSHSGVATKSSGNRVSTNSVKEKPTGSHSHKGISAGASSRQREANAMPSERDVDEMTVAVNEVQAAKGKDKKRRKRREKERRKRAQTNGVYTFADGNVFMSARIEPEDFFDKDFETAIAPSSHPYHHHRQNRAVSLRPPPPPHEQAAAVSRPEPIKDNKEEPQTQSHLLKPGIHFGKATYTGSGMLYKLLDPKERLNVSVQRHSGFGFDIDPLIACETLKEMLPRVCDGVLAFMSDLPDVDCDQSQKEWNDMLGNVCLLFSKHMSQEDEDGQQKLKIIAYEQVRKVITRLESDDYSKSFVDLASLNVCWFAVELVIRAGYIEPTVTSGSDSDAELLFRAMSLVTQLVFARGLTRIVEHIRYCQQPMDDTSSGEESSVLTRSAELLVCLIHVSLSPTTPCNTGRVFWKIVEDVLQSQTSGLKPLEVSETTWSTIFSVCALSQFSSIGMRTGTVRLSAAWSVVHFGLRRICLKADEKDDQKLAESTLRKRDRYIALLIRRCFLLTCRWHWRLEDAMEIITTLSDVFRSRKFANLRHERAEFPTFLRIQDWEICSQYNQRDAAFELFLKMVVQMSKQMPDGPQRGARIKKLCSLIQPVSVMLTSMKAPGYQALSMLYNRVAILSVAIHLEPQNYAGRIKHAKEQVDFKASHKNLRTAYIRSLMYFSEQMVLARLPMEDVFGWLGGLADTLNEELSAKLPESRKRVVAMSSQMLIGMARHIIPAYGVVGQYPDPTIFEKLAGLIKNSALSEYPATTSLVVGLMDSYMNVRAKVVPAPQFPHVQPAAVESEESQETQYDFDDMDYNDPALLAALDGDNHQQDPAETSALSFSDYHSKDAALPRPLYQINVTLYGHFCSALNVFKKPAVSSTDLERVDGCMEAWLLCASMLIQVKHTKKWDFYLGLSPWNVIEDVRWRRRTRIHVMYTVLKLDPVSYTGCSQVFVEALFWALVPDEPTIEHKFISLLLSLDGLKHALLQGLAVERSESNADYAITAIDLQAKRVSFIRCLFRNVNRALLNEDPEGKDYVEWCIALLETTHTMYLAQVSEKREGYRDLCIQICDLLSEQPRLRGQSRMEFWVSRSAALRAEVALRR</sequence>
<evidence type="ECO:0000313" key="2">
    <source>
        <dbReference type="EMBL" id="KTB40875.1"/>
    </source>
</evidence>
<reference evidence="2 3" key="1">
    <citation type="submission" date="2015-12" db="EMBL/GenBank/DDBJ databases">
        <title>Draft genome sequence of Moniliophthora roreri, the causal agent of frosty pod rot of cacao.</title>
        <authorList>
            <person name="Aime M.C."/>
            <person name="Diaz-Valderrama J.R."/>
            <person name="Kijpornyongpan T."/>
            <person name="Phillips-Mora W."/>
        </authorList>
    </citation>
    <scope>NUCLEOTIDE SEQUENCE [LARGE SCALE GENOMIC DNA]</scope>
    <source>
        <strain evidence="2 3">MCA 2952</strain>
    </source>
</reference>
<feature type="region of interest" description="Disordered" evidence="1">
    <location>
        <begin position="62"/>
        <end position="279"/>
    </location>
</feature>
<feature type="region of interest" description="Disordered" evidence="1">
    <location>
        <begin position="568"/>
        <end position="796"/>
    </location>
</feature>
<feature type="compositionally biased region" description="Acidic residues" evidence="1">
    <location>
        <begin position="758"/>
        <end position="786"/>
    </location>
</feature>
<dbReference type="Pfam" id="PF09462">
    <property type="entry name" value="Mus7"/>
    <property type="match status" value="2"/>
</dbReference>
<dbReference type="eggNOG" id="ENOG502QSDS">
    <property type="taxonomic scope" value="Eukaryota"/>
</dbReference>
<dbReference type="GO" id="GO:0000724">
    <property type="term" value="P:double-strand break repair via homologous recombination"/>
    <property type="evidence" value="ECO:0007669"/>
    <property type="project" value="TreeGrafter"/>
</dbReference>
<evidence type="ECO:0008006" key="4">
    <source>
        <dbReference type="Google" id="ProtNLM"/>
    </source>
</evidence>